<keyword evidence="6 11" id="KW-0812">Transmembrane</keyword>
<gene>
    <name evidence="13" type="ORF">RCC75_06890</name>
    <name evidence="14" type="ORF">RCG00_05265</name>
</gene>
<dbReference type="Gene3D" id="3.55.40.10">
    <property type="entry name" value="minor pseudopilin epsh domain"/>
    <property type="match status" value="1"/>
</dbReference>
<evidence type="ECO:0000313" key="14">
    <source>
        <dbReference type="EMBL" id="WML87775.1"/>
    </source>
</evidence>
<dbReference type="InterPro" id="IPR045584">
    <property type="entry name" value="Pilin-like"/>
</dbReference>
<evidence type="ECO:0000313" key="13">
    <source>
        <dbReference type="EMBL" id="MDQ5768247.1"/>
    </source>
</evidence>
<keyword evidence="5" id="KW-0997">Cell inner membrane</keyword>
<dbReference type="GO" id="GO:0005886">
    <property type="term" value="C:plasma membrane"/>
    <property type="evidence" value="ECO:0007669"/>
    <property type="project" value="UniProtKB-SubCell"/>
</dbReference>
<dbReference type="GO" id="GO:0015628">
    <property type="term" value="P:protein secretion by the type II secretion system"/>
    <property type="evidence" value="ECO:0007669"/>
    <property type="project" value="InterPro"/>
</dbReference>
<evidence type="ECO:0000256" key="4">
    <source>
        <dbReference type="ARBA" id="ARBA00022481"/>
    </source>
</evidence>
<dbReference type="InterPro" id="IPR022346">
    <property type="entry name" value="T2SS_GspH"/>
</dbReference>
<dbReference type="AlphaFoldDB" id="A0AA51MP29"/>
<dbReference type="InterPro" id="IPR012902">
    <property type="entry name" value="N_methyl_site"/>
</dbReference>
<dbReference type="Proteomes" id="UP001229862">
    <property type="component" value="Chromosome"/>
</dbReference>
<dbReference type="EMBL" id="JAVFKN010000007">
    <property type="protein sequence ID" value="MDQ5768247.1"/>
    <property type="molecule type" value="Genomic_DNA"/>
</dbReference>
<name>A0AA51MP29_9GAMM</name>
<evidence type="ECO:0000256" key="7">
    <source>
        <dbReference type="ARBA" id="ARBA00022989"/>
    </source>
</evidence>
<evidence type="ECO:0000256" key="6">
    <source>
        <dbReference type="ARBA" id="ARBA00022692"/>
    </source>
</evidence>
<comment type="subcellular location">
    <subcellularLocation>
        <location evidence="1">Cell inner membrane</location>
        <topology evidence="1">Single-pass membrane protein</topology>
    </subcellularLocation>
</comment>
<dbReference type="EMBL" id="CP133217">
    <property type="protein sequence ID" value="WML87775.1"/>
    <property type="molecule type" value="Genomic_DNA"/>
</dbReference>
<dbReference type="Pfam" id="PF12019">
    <property type="entry name" value="GspH"/>
    <property type="match status" value="1"/>
</dbReference>
<organism evidence="14">
    <name type="scientific">Thiothrix subterranea</name>
    <dbReference type="NCBI Taxonomy" id="2735563"/>
    <lineage>
        <taxon>Bacteria</taxon>
        <taxon>Pseudomonadati</taxon>
        <taxon>Pseudomonadota</taxon>
        <taxon>Gammaproteobacteria</taxon>
        <taxon>Thiotrichales</taxon>
        <taxon>Thiotrichaceae</taxon>
        <taxon>Thiothrix</taxon>
    </lineage>
</organism>
<keyword evidence="3" id="KW-1003">Cell membrane</keyword>
<keyword evidence="15" id="KW-1185">Reference proteome</keyword>
<keyword evidence="8 11" id="KW-0472">Membrane</keyword>
<dbReference type="Proteomes" id="UP001223336">
    <property type="component" value="Unassembled WGS sequence"/>
</dbReference>
<keyword evidence="7 11" id="KW-1133">Transmembrane helix</keyword>
<evidence type="ECO:0000256" key="8">
    <source>
        <dbReference type="ARBA" id="ARBA00023136"/>
    </source>
</evidence>
<dbReference type="SUPFAM" id="SSF54523">
    <property type="entry name" value="Pili subunits"/>
    <property type="match status" value="1"/>
</dbReference>
<evidence type="ECO:0000259" key="12">
    <source>
        <dbReference type="Pfam" id="PF12019"/>
    </source>
</evidence>
<feature type="transmembrane region" description="Helical" evidence="11">
    <location>
        <begin position="12"/>
        <end position="32"/>
    </location>
</feature>
<evidence type="ECO:0000256" key="2">
    <source>
        <dbReference type="ARBA" id="ARBA00021549"/>
    </source>
</evidence>
<sequence>MNKHSQRGLTLIELIVTVTIVAILAAVATPSLREMLENNRLTALNNQLVSTLNYVRAEAVKRNQNVNMCVRKPDGSACSTTTGDGFDKGWLVLVEATGEILLDVAPDTNGVTISNSDLTTPQKVSYTSVGKSKNAATFTLTLAGVNRYQVVIALNTGRVRSCKVPTGQTDCTH</sequence>
<reference evidence="14 15" key="1">
    <citation type="submission" date="2023-08" db="EMBL/GenBank/DDBJ databases">
        <title>New molecular markers tilS and rpoB for phylogenetic and monitoring studies of the genus Thiothrix biodiversity.</title>
        <authorList>
            <person name="Ravin N.V."/>
            <person name="Smolyakov D."/>
            <person name="Markov N.D."/>
            <person name="Beletsky A.V."/>
            <person name="Mardanov A.V."/>
            <person name="Rudenko T.S."/>
            <person name="Grabovich M.Y."/>
        </authorList>
    </citation>
    <scope>NUCLEOTIDE SEQUENCE</scope>
    <source>
        <strain evidence="14">DNT52</strain>
        <strain evidence="13 15">H33</strain>
    </source>
</reference>
<evidence type="ECO:0000313" key="15">
    <source>
        <dbReference type="Proteomes" id="UP001223336"/>
    </source>
</evidence>
<accession>A0AA51MP29</accession>
<evidence type="ECO:0000256" key="5">
    <source>
        <dbReference type="ARBA" id="ARBA00022519"/>
    </source>
</evidence>
<evidence type="ECO:0000256" key="1">
    <source>
        <dbReference type="ARBA" id="ARBA00004377"/>
    </source>
</evidence>
<dbReference type="GO" id="GO:0015627">
    <property type="term" value="C:type II protein secretion system complex"/>
    <property type="evidence" value="ECO:0007669"/>
    <property type="project" value="InterPro"/>
</dbReference>
<evidence type="ECO:0000256" key="10">
    <source>
        <dbReference type="ARBA" id="ARBA00030775"/>
    </source>
</evidence>
<proteinExistence type="inferred from homology"/>
<protein>
    <recommendedName>
        <fullName evidence="2">Type II secretion system protein H</fullName>
    </recommendedName>
    <alternativeName>
        <fullName evidence="10">General secretion pathway protein H</fullName>
    </alternativeName>
</protein>
<dbReference type="NCBIfam" id="TIGR02532">
    <property type="entry name" value="IV_pilin_GFxxxE"/>
    <property type="match status" value="1"/>
</dbReference>
<evidence type="ECO:0000256" key="9">
    <source>
        <dbReference type="ARBA" id="ARBA00025772"/>
    </source>
</evidence>
<dbReference type="PROSITE" id="PS00409">
    <property type="entry name" value="PROKAR_NTER_METHYL"/>
    <property type="match status" value="1"/>
</dbReference>
<keyword evidence="4" id="KW-0488">Methylation</keyword>
<feature type="domain" description="General secretion pathway GspH" evidence="12">
    <location>
        <begin position="46"/>
        <end position="153"/>
    </location>
</feature>
<comment type="similarity">
    <text evidence="9">Belongs to the GSP H family.</text>
</comment>
<dbReference type="Pfam" id="PF07963">
    <property type="entry name" value="N_methyl"/>
    <property type="match status" value="1"/>
</dbReference>
<evidence type="ECO:0000256" key="11">
    <source>
        <dbReference type="SAM" id="Phobius"/>
    </source>
</evidence>
<evidence type="ECO:0000256" key="3">
    <source>
        <dbReference type="ARBA" id="ARBA00022475"/>
    </source>
</evidence>
<dbReference type="RefSeq" id="WP_308134317.1">
    <property type="nucleotide sequence ID" value="NZ_CP133197.1"/>
</dbReference>